<evidence type="ECO:0000259" key="1">
    <source>
        <dbReference type="Pfam" id="PF05703"/>
    </source>
</evidence>
<feature type="domain" description="Pleckstrin-like plant" evidence="2">
    <location>
        <begin position="288"/>
        <end position="388"/>
    </location>
</feature>
<dbReference type="PANTHER" id="PTHR31351:SF25">
    <property type="entry name" value="AUXIN CANALIZATION PROTEIN (DUF828)"/>
    <property type="match status" value="1"/>
</dbReference>
<feature type="domain" description="VAN3-binding protein-like auxin canalisation" evidence="1">
    <location>
        <begin position="17"/>
        <end position="263"/>
    </location>
</feature>
<reference evidence="3" key="1">
    <citation type="submission" date="2024-03" db="EMBL/GenBank/DDBJ databases">
        <title>WGS assembly of Saponaria officinalis var. Norfolk2.</title>
        <authorList>
            <person name="Jenkins J."/>
            <person name="Shu S."/>
            <person name="Grimwood J."/>
            <person name="Barry K."/>
            <person name="Goodstein D."/>
            <person name="Schmutz J."/>
            <person name="Leebens-Mack J."/>
            <person name="Osbourn A."/>
        </authorList>
    </citation>
    <scope>NUCLEOTIDE SEQUENCE [LARGE SCALE GENOMIC DNA]</scope>
    <source>
        <strain evidence="3">JIC</strain>
    </source>
</reference>
<dbReference type="InterPro" id="IPR013666">
    <property type="entry name" value="PH_pln"/>
</dbReference>
<evidence type="ECO:0000313" key="4">
    <source>
        <dbReference type="Proteomes" id="UP001443914"/>
    </source>
</evidence>
<evidence type="ECO:0000313" key="3">
    <source>
        <dbReference type="EMBL" id="KAK9715546.1"/>
    </source>
</evidence>
<name>A0AAW1K7A5_SAPOF</name>
<accession>A0AAW1K7A5</accession>
<evidence type="ECO:0008006" key="5">
    <source>
        <dbReference type="Google" id="ProtNLM"/>
    </source>
</evidence>
<comment type="caution">
    <text evidence="3">The sequence shown here is derived from an EMBL/GenBank/DDBJ whole genome shotgun (WGS) entry which is preliminary data.</text>
</comment>
<dbReference type="InterPro" id="IPR008546">
    <property type="entry name" value="VAN3-bd-like_auxin_canal"/>
</dbReference>
<keyword evidence="4" id="KW-1185">Reference proteome</keyword>
<dbReference type="InterPro" id="IPR040269">
    <property type="entry name" value="VAB"/>
</dbReference>
<dbReference type="PANTHER" id="PTHR31351">
    <property type="entry name" value="EXPRESSED PROTEIN"/>
    <property type="match status" value="1"/>
</dbReference>
<organism evidence="3 4">
    <name type="scientific">Saponaria officinalis</name>
    <name type="common">Common soapwort</name>
    <name type="synonym">Lychnis saponaria</name>
    <dbReference type="NCBI Taxonomy" id="3572"/>
    <lineage>
        <taxon>Eukaryota</taxon>
        <taxon>Viridiplantae</taxon>
        <taxon>Streptophyta</taxon>
        <taxon>Embryophyta</taxon>
        <taxon>Tracheophyta</taxon>
        <taxon>Spermatophyta</taxon>
        <taxon>Magnoliopsida</taxon>
        <taxon>eudicotyledons</taxon>
        <taxon>Gunneridae</taxon>
        <taxon>Pentapetalae</taxon>
        <taxon>Caryophyllales</taxon>
        <taxon>Caryophyllaceae</taxon>
        <taxon>Caryophylleae</taxon>
        <taxon>Saponaria</taxon>
    </lineage>
</organism>
<dbReference type="Pfam" id="PF08458">
    <property type="entry name" value="PH_2"/>
    <property type="match status" value="1"/>
</dbReference>
<evidence type="ECO:0000259" key="2">
    <source>
        <dbReference type="Pfam" id="PF08458"/>
    </source>
</evidence>
<dbReference type="Pfam" id="PF05703">
    <property type="entry name" value="Auxin_canalis"/>
    <property type="match status" value="1"/>
</dbReference>
<sequence length="401" mass="44909">MDTENGSMASTVVSEAHPDTLDFLSNAWCNFAVQALQPELLQDRSCNSLQTILFDNDTKPLTIKVDKSPRMDDTDYTNSMPSWKSNDLKSWIWMQQAMHPELNYNSCFKKKMFQWKSPFGKMSIKKWLKELKEKRKEEKRVQRADVHAALSIAGLAAALAAIAEETSTKGRLEHEPTASPSREAAMASAAALVASQCAQMAESLGAKRDQLGTVISSAMTGTSTSDILTLTAAATTSLRGAATLKARGGCKKRLNGTPILPIEVEHAKLDEDLDFEKWRSILAKGAQLTIETPDGRCVKRIVSLYLTHEAKVILMLLKRNMLNIITSKKECLVLDQHAELYKDSEGDEYDTCYQIVLTTTRGAIKLDMADDYQRYKMWATTINQMLMLPPITKYELQFCKY</sequence>
<dbReference type="Proteomes" id="UP001443914">
    <property type="component" value="Unassembled WGS sequence"/>
</dbReference>
<dbReference type="EMBL" id="JBDFQZ010000006">
    <property type="protein sequence ID" value="KAK9715546.1"/>
    <property type="molecule type" value="Genomic_DNA"/>
</dbReference>
<gene>
    <name evidence="3" type="ORF">RND81_06G172300</name>
</gene>
<proteinExistence type="predicted"/>
<protein>
    <recommendedName>
        <fullName evidence="5">VAN3-binding protein</fullName>
    </recommendedName>
</protein>
<dbReference type="AlphaFoldDB" id="A0AAW1K7A5"/>